<accession>A0A8D9UHD5</accession>
<sequence>MDSGKYIDMAVQNPHGKEMVRLIFLPDNLKKLAHEMERFIVQYNYRTLRKKTDLCKRMSAEEYGLKVLYEMIWAYGVLRLPQSNKTYWWKHPLTSTRSPWGEVPMEIYVVDHFLDDVIRPQCPW</sequence>
<name>A0A8D9UHD5_9CAUD</name>
<reference evidence="1" key="1">
    <citation type="journal article" date="2021" name="Proc. Natl. Acad. Sci. U.S.A.">
        <title>A Catalog of Tens of Thousands of Viruses from Human Metagenomes Reveals Hidden Associations with Chronic Diseases.</title>
        <authorList>
            <person name="Tisza M.J."/>
            <person name="Buck C.B."/>
        </authorList>
    </citation>
    <scope>NUCLEOTIDE SEQUENCE</scope>
    <source>
        <strain evidence="1">CtoNj20</strain>
    </source>
</reference>
<dbReference type="EMBL" id="BK014724">
    <property type="protein sequence ID" value="DAD55406.1"/>
    <property type="molecule type" value="Genomic_DNA"/>
</dbReference>
<organism evidence="1">
    <name type="scientific">Siphoviridae sp. ctoNj20</name>
    <dbReference type="NCBI Taxonomy" id="2826085"/>
    <lineage>
        <taxon>Viruses</taxon>
        <taxon>Duplodnaviria</taxon>
        <taxon>Heunggongvirae</taxon>
        <taxon>Uroviricota</taxon>
        <taxon>Caudoviricetes</taxon>
    </lineage>
</organism>
<protein>
    <submittedName>
        <fullName evidence="1">Uncharacterized protein</fullName>
    </submittedName>
</protein>
<proteinExistence type="predicted"/>
<evidence type="ECO:0000313" key="1">
    <source>
        <dbReference type="EMBL" id="DAD55406.1"/>
    </source>
</evidence>